<feature type="signal peptide" evidence="1">
    <location>
        <begin position="1"/>
        <end position="21"/>
    </location>
</feature>
<keyword evidence="1" id="KW-0732">Signal</keyword>
<evidence type="ECO:0000259" key="2">
    <source>
        <dbReference type="Pfam" id="PF13568"/>
    </source>
</evidence>
<comment type="caution">
    <text evidence="3">The sequence shown here is derived from an EMBL/GenBank/DDBJ whole genome shotgun (WGS) entry which is preliminary data.</text>
</comment>
<dbReference type="EMBL" id="JBEXAC010000002">
    <property type="protein sequence ID" value="MET6999080.1"/>
    <property type="molecule type" value="Genomic_DNA"/>
</dbReference>
<dbReference type="Pfam" id="PF13568">
    <property type="entry name" value="OMP_b-brl_2"/>
    <property type="match status" value="1"/>
</dbReference>
<proteinExistence type="predicted"/>
<accession>A0ABV2T9S4</accession>
<feature type="chain" id="PRO_5045964574" evidence="1">
    <location>
        <begin position="22"/>
        <end position="210"/>
    </location>
</feature>
<organism evidence="3 4">
    <name type="scientific">Chitinophaga defluvii</name>
    <dbReference type="NCBI Taxonomy" id="3163343"/>
    <lineage>
        <taxon>Bacteria</taxon>
        <taxon>Pseudomonadati</taxon>
        <taxon>Bacteroidota</taxon>
        <taxon>Chitinophagia</taxon>
        <taxon>Chitinophagales</taxon>
        <taxon>Chitinophagaceae</taxon>
        <taxon>Chitinophaga</taxon>
    </lineage>
</organism>
<dbReference type="Proteomes" id="UP001549749">
    <property type="component" value="Unassembled WGS sequence"/>
</dbReference>
<evidence type="ECO:0000256" key="1">
    <source>
        <dbReference type="SAM" id="SignalP"/>
    </source>
</evidence>
<gene>
    <name evidence="3" type="ORF">ABR189_16960</name>
</gene>
<protein>
    <submittedName>
        <fullName evidence="3">Porin family protein</fullName>
    </submittedName>
</protein>
<keyword evidence="4" id="KW-1185">Reference proteome</keyword>
<name>A0ABV2T9S4_9BACT</name>
<dbReference type="InterPro" id="IPR025665">
    <property type="entry name" value="Beta-barrel_OMP_2"/>
</dbReference>
<sequence>MKKVLLSAAALLIASLSFGQAKWGIVAGPNFSSITAKNFTTNGKETSKLITGVRAGVTVDIPLAEEFFIGTGLLYAGKGGKDKDNTDFKTTLSYLQLPVNFMFKPEVGSGNMVLAVGPYFAYGVGGKYKGKIGSVNFDTNVFDDGVMKLKRFDAGAGIQIGYEMLTGLYFGLNADLGLVNNLDDTKSNNGDRSFKNTSFGVSLGYKFGGK</sequence>
<evidence type="ECO:0000313" key="4">
    <source>
        <dbReference type="Proteomes" id="UP001549749"/>
    </source>
</evidence>
<feature type="domain" description="Outer membrane protein beta-barrel" evidence="2">
    <location>
        <begin position="21"/>
        <end position="181"/>
    </location>
</feature>
<evidence type="ECO:0000313" key="3">
    <source>
        <dbReference type="EMBL" id="MET6999080.1"/>
    </source>
</evidence>
<reference evidence="3 4" key="1">
    <citation type="submission" date="2024-06" db="EMBL/GenBank/DDBJ databases">
        <title>Chitinophaga defluvii sp. nov., isolated from municipal sewage.</title>
        <authorList>
            <person name="Zhang L."/>
        </authorList>
    </citation>
    <scope>NUCLEOTIDE SEQUENCE [LARGE SCALE GENOMIC DNA]</scope>
    <source>
        <strain evidence="3 4">H8</strain>
    </source>
</reference>
<dbReference type="RefSeq" id="WP_354661646.1">
    <property type="nucleotide sequence ID" value="NZ_JBEXAC010000002.1"/>
</dbReference>